<dbReference type="InterPro" id="IPR003599">
    <property type="entry name" value="Ig_sub"/>
</dbReference>
<organism evidence="3 4">
    <name type="scientific">Alosa alosa</name>
    <name type="common">allis shad</name>
    <dbReference type="NCBI Taxonomy" id="278164"/>
    <lineage>
        <taxon>Eukaryota</taxon>
        <taxon>Metazoa</taxon>
        <taxon>Chordata</taxon>
        <taxon>Craniata</taxon>
        <taxon>Vertebrata</taxon>
        <taxon>Euteleostomi</taxon>
        <taxon>Actinopterygii</taxon>
        <taxon>Neopterygii</taxon>
        <taxon>Teleostei</taxon>
        <taxon>Clupei</taxon>
        <taxon>Clupeiformes</taxon>
        <taxon>Clupeoidei</taxon>
        <taxon>Clupeidae</taxon>
        <taxon>Alosa</taxon>
    </lineage>
</organism>
<accession>A0AAV6FPX8</accession>
<dbReference type="InterPro" id="IPR036179">
    <property type="entry name" value="Ig-like_dom_sf"/>
</dbReference>
<dbReference type="Pfam" id="PF07686">
    <property type="entry name" value="V-set"/>
    <property type="match status" value="1"/>
</dbReference>
<dbReference type="Gene3D" id="2.60.40.10">
    <property type="entry name" value="Immunoglobulins"/>
    <property type="match status" value="1"/>
</dbReference>
<dbReference type="SUPFAM" id="SSF48726">
    <property type="entry name" value="Immunoglobulin"/>
    <property type="match status" value="1"/>
</dbReference>
<evidence type="ECO:0000256" key="1">
    <source>
        <dbReference type="SAM" id="Phobius"/>
    </source>
</evidence>
<dbReference type="Proteomes" id="UP000823561">
    <property type="component" value="Chromosome 21"/>
</dbReference>
<comment type="caution">
    <text evidence="3">The sequence shown here is derived from an EMBL/GenBank/DDBJ whole genome shotgun (WGS) entry which is preliminary data.</text>
</comment>
<keyword evidence="1" id="KW-0812">Transmembrane</keyword>
<keyword evidence="4" id="KW-1185">Reference proteome</keyword>
<protein>
    <recommendedName>
        <fullName evidence="2">Ig-like domain-containing protein</fullName>
    </recommendedName>
</protein>
<dbReference type="InterPro" id="IPR007110">
    <property type="entry name" value="Ig-like_dom"/>
</dbReference>
<gene>
    <name evidence="3" type="ORF">AALO_G00269000</name>
</gene>
<evidence type="ECO:0000313" key="3">
    <source>
        <dbReference type="EMBL" id="KAG5263821.1"/>
    </source>
</evidence>
<name>A0AAV6FPX8_9TELE</name>
<feature type="domain" description="Ig-like" evidence="2">
    <location>
        <begin position="113"/>
        <end position="243"/>
    </location>
</feature>
<proteinExistence type="predicted"/>
<dbReference type="EMBL" id="JADWDJ010000021">
    <property type="protein sequence ID" value="KAG5263821.1"/>
    <property type="molecule type" value="Genomic_DNA"/>
</dbReference>
<feature type="transmembrane region" description="Helical" evidence="1">
    <location>
        <begin position="251"/>
        <end position="271"/>
    </location>
</feature>
<keyword evidence="1" id="KW-0472">Membrane</keyword>
<keyword evidence="1" id="KW-1133">Transmembrane helix</keyword>
<dbReference type="InterPro" id="IPR013783">
    <property type="entry name" value="Ig-like_fold"/>
</dbReference>
<reference evidence="3" key="1">
    <citation type="submission" date="2020-10" db="EMBL/GenBank/DDBJ databases">
        <title>Chromosome-scale genome assembly of the Allis shad, Alosa alosa.</title>
        <authorList>
            <person name="Margot Z."/>
            <person name="Christophe K."/>
            <person name="Cabau C."/>
            <person name="Louis A."/>
            <person name="Berthelot C."/>
            <person name="Parey E."/>
            <person name="Roest Crollius H."/>
            <person name="Montfort J."/>
            <person name="Robinson-Rechavi M."/>
            <person name="Bucao C."/>
            <person name="Bouchez O."/>
            <person name="Gislard M."/>
            <person name="Lluch J."/>
            <person name="Milhes M."/>
            <person name="Lampietro C."/>
            <person name="Lopez Roques C."/>
            <person name="Donnadieu C."/>
            <person name="Braasch I."/>
            <person name="Desvignes T."/>
            <person name="Postlethwait J."/>
            <person name="Bobe J."/>
            <person name="Guiguen Y."/>
        </authorList>
    </citation>
    <scope>NUCLEOTIDE SEQUENCE</scope>
    <source>
        <strain evidence="3">M-15738</strain>
        <tissue evidence="3">Blood</tissue>
    </source>
</reference>
<dbReference type="InterPro" id="IPR013106">
    <property type="entry name" value="Ig_V-set"/>
</dbReference>
<sequence>MIQCHGFTHFHCLQKGEEVTLSCGTCQWEADVDSDNRVDCTLSKNYSNRPECPAGTPDLCNEIKRNTSRMCDISVKRGFFACVNDFKSDSCFIYPFKPSAHHMESYIVAQEEPEMVSEPVMESSVNVSAGGSVNLTCIFTTKGNYSNQPFVVYWIKTGAESSTCVYSFHFDSDYKAGFDGHCSIDKDLLLRRSNTSKPSLTDTNTHNLMISSAAHSDSGQYVCALQVNKNQQHWRVITNTTVTVGDPVKPGIYVAGVVVPIILIAVVIILLRRRSAGTKAPQTVIFQSDQHGEAEDDDECSPYAVSQREQEPMYSLIQLTEQKTDCSTSGDGELASKASGHKAIMKNNSIYETAGP</sequence>
<evidence type="ECO:0000259" key="2">
    <source>
        <dbReference type="PROSITE" id="PS50835"/>
    </source>
</evidence>
<dbReference type="AlphaFoldDB" id="A0AAV6FPX8"/>
<dbReference type="PROSITE" id="PS50835">
    <property type="entry name" value="IG_LIKE"/>
    <property type="match status" value="1"/>
</dbReference>
<evidence type="ECO:0000313" key="4">
    <source>
        <dbReference type="Proteomes" id="UP000823561"/>
    </source>
</evidence>
<dbReference type="SMART" id="SM00409">
    <property type="entry name" value="IG"/>
    <property type="match status" value="1"/>
</dbReference>